<dbReference type="InterPro" id="IPR029004">
    <property type="entry name" value="Ribosomal_eL28/Mak16"/>
</dbReference>
<reference evidence="8" key="1">
    <citation type="submission" date="2021-01" db="EMBL/GenBank/DDBJ databases">
        <title>Caligus Genome Assembly.</title>
        <authorList>
            <person name="Gallardo-Escarate C."/>
        </authorList>
    </citation>
    <scope>NUCLEOTIDE SEQUENCE [LARGE SCALE GENOMIC DNA]</scope>
</reference>
<organism evidence="7 8">
    <name type="scientific">Caligus rogercresseyi</name>
    <name type="common">Sea louse</name>
    <dbReference type="NCBI Taxonomy" id="217165"/>
    <lineage>
        <taxon>Eukaryota</taxon>
        <taxon>Metazoa</taxon>
        <taxon>Ecdysozoa</taxon>
        <taxon>Arthropoda</taxon>
        <taxon>Crustacea</taxon>
        <taxon>Multicrustacea</taxon>
        <taxon>Hexanauplia</taxon>
        <taxon>Copepoda</taxon>
        <taxon>Siphonostomatoida</taxon>
        <taxon>Caligidae</taxon>
        <taxon>Caligus</taxon>
    </lineage>
</organism>
<dbReference type="GO" id="GO:0005840">
    <property type="term" value="C:ribosome"/>
    <property type="evidence" value="ECO:0007669"/>
    <property type="project" value="UniProtKB-KW"/>
</dbReference>
<evidence type="ECO:0000256" key="1">
    <source>
        <dbReference type="ARBA" id="ARBA00007926"/>
    </source>
</evidence>
<gene>
    <name evidence="7" type="ORF">FKW44_011917</name>
</gene>
<dbReference type="EMBL" id="CP045896">
    <property type="protein sequence ID" value="QQP50791.1"/>
    <property type="molecule type" value="Genomic_DNA"/>
</dbReference>
<feature type="non-terminal residue" evidence="7">
    <location>
        <position position="69"/>
    </location>
</feature>
<dbReference type="OrthoDB" id="338850at2759"/>
<dbReference type="GO" id="GO:0006412">
    <property type="term" value="P:translation"/>
    <property type="evidence" value="ECO:0007669"/>
    <property type="project" value="InterPro"/>
</dbReference>
<proteinExistence type="inferred from homology"/>
<feature type="domain" description="Ribosomal eL28/Mak16" evidence="6">
    <location>
        <begin position="12"/>
        <end position="67"/>
    </location>
</feature>
<evidence type="ECO:0000256" key="5">
    <source>
        <dbReference type="ARBA" id="ARBA00035330"/>
    </source>
</evidence>
<keyword evidence="3" id="KW-0687">Ribonucleoprotein</keyword>
<dbReference type="Gene3D" id="3.30.390.110">
    <property type="match status" value="1"/>
</dbReference>
<evidence type="ECO:0000313" key="7">
    <source>
        <dbReference type="EMBL" id="QQP50791.1"/>
    </source>
</evidence>
<dbReference type="Proteomes" id="UP000595437">
    <property type="component" value="Chromosome 7"/>
</dbReference>
<evidence type="ECO:0000313" key="8">
    <source>
        <dbReference type="Proteomes" id="UP000595437"/>
    </source>
</evidence>
<dbReference type="InterPro" id="IPR002672">
    <property type="entry name" value="Ribosomal_eL28"/>
</dbReference>
<feature type="non-terminal residue" evidence="7">
    <location>
        <position position="1"/>
    </location>
</feature>
<name>A0A7T8HJ90_CALRO</name>
<keyword evidence="2 7" id="KW-0689">Ribosomal protein</keyword>
<dbReference type="AlphaFoldDB" id="A0A7T8HJ90"/>
<sequence length="69" mass="7503">SSAYSAAIFNDVVWSVIRGNSAFFLKKRNCPKPFSTEPLNLSNKHSKRYSGLANSKTIGINPTANNKGS</sequence>
<dbReference type="PANTHER" id="PTHR10544">
    <property type="entry name" value="60S RIBOSOMAL PROTEIN L28"/>
    <property type="match status" value="1"/>
</dbReference>
<dbReference type="Pfam" id="PF01778">
    <property type="entry name" value="Ribosomal_L28e"/>
    <property type="match status" value="1"/>
</dbReference>
<evidence type="ECO:0000256" key="3">
    <source>
        <dbReference type="ARBA" id="ARBA00023274"/>
    </source>
</evidence>
<dbReference type="GO" id="GO:1990904">
    <property type="term" value="C:ribonucleoprotein complex"/>
    <property type="evidence" value="ECO:0007669"/>
    <property type="project" value="UniProtKB-KW"/>
</dbReference>
<protein>
    <recommendedName>
        <fullName evidence="4">Large ribosomal subunit protein eL28</fullName>
    </recommendedName>
    <alternativeName>
        <fullName evidence="5">60S ribosomal protein L28</fullName>
    </alternativeName>
</protein>
<comment type="similarity">
    <text evidence="1">Belongs to the eukaryotic ribosomal protein eL28 family.</text>
</comment>
<accession>A0A7T8HJ90</accession>
<evidence type="ECO:0000256" key="4">
    <source>
        <dbReference type="ARBA" id="ARBA00035223"/>
    </source>
</evidence>
<evidence type="ECO:0000259" key="6">
    <source>
        <dbReference type="Pfam" id="PF01778"/>
    </source>
</evidence>
<keyword evidence="8" id="KW-1185">Reference proteome</keyword>
<evidence type="ECO:0000256" key="2">
    <source>
        <dbReference type="ARBA" id="ARBA00022980"/>
    </source>
</evidence>
<dbReference type="GO" id="GO:0003735">
    <property type="term" value="F:structural constituent of ribosome"/>
    <property type="evidence" value="ECO:0007669"/>
    <property type="project" value="InterPro"/>
</dbReference>